<gene>
    <name evidence="3" type="ORF">E6K80_01645</name>
</gene>
<evidence type="ECO:0000259" key="2">
    <source>
        <dbReference type="Pfam" id="PF00144"/>
    </source>
</evidence>
<proteinExistence type="predicted"/>
<dbReference type="SUPFAM" id="SSF56601">
    <property type="entry name" value="beta-lactamase/transpeptidase-like"/>
    <property type="match status" value="1"/>
</dbReference>
<feature type="domain" description="Beta-lactamase-related" evidence="2">
    <location>
        <begin position="98"/>
        <end position="426"/>
    </location>
</feature>
<protein>
    <submittedName>
        <fullName evidence="3">Beta-lactamase family protein</fullName>
    </submittedName>
</protein>
<dbReference type="EMBL" id="VBPA01000034">
    <property type="protein sequence ID" value="TMQ72882.1"/>
    <property type="molecule type" value="Genomic_DNA"/>
</dbReference>
<dbReference type="Gene3D" id="3.40.710.10">
    <property type="entry name" value="DD-peptidase/beta-lactamase superfamily"/>
    <property type="match status" value="1"/>
</dbReference>
<name>A0A538UAE8_UNCEI</name>
<keyword evidence="1" id="KW-0472">Membrane</keyword>
<dbReference type="AlphaFoldDB" id="A0A538UAE8"/>
<keyword evidence="1" id="KW-0812">Transmembrane</keyword>
<dbReference type="InterPro" id="IPR050491">
    <property type="entry name" value="AmpC-like"/>
</dbReference>
<accession>A0A538UAE8</accession>
<organism evidence="3 4">
    <name type="scientific">Eiseniibacteriota bacterium</name>
    <dbReference type="NCBI Taxonomy" id="2212470"/>
    <lineage>
        <taxon>Bacteria</taxon>
        <taxon>Candidatus Eiseniibacteriota</taxon>
    </lineage>
</organism>
<keyword evidence="1" id="KW-1133">Transmembrane helix</keyword>
<reference evidence="3 4" key="1">
    <citation type="journal article" date="2019" name="Nat. Microbiol.">
        <title>Mediterranean grassland soil C-N compound turnover is dependent on rainfall and depth, and is mediated by genomically divergent microorganisms.</title>
        <authorList>
            <person name="Diamond S."/>
            <person name="Andeer P.F."/>
            <person name="Li Z."/>
            <person name="Crits-Christoph A."/>
            <person name="Burstein D."/>
            <person name="Anantharaman K."/>
            <person name="Lane K.R."/>
            <person name="Thomas B.C."/>
            <person name="Pan C."/>
            <person name="Northen T.R."/>
            <person name="Banfield J.F."/>
        </authorList>
    </citation>
    <scope>NUCLEOTIDE SEQUENCE [LARGE SCALE GENOMIC DNA]</scope>
    <source>
        <strain evidence="3">WS_10</strain>
    </source>
</reference>
<sequence length="439" mass="46998">MELALSLLTVVAFALLALAIVTVLAPLAIAPIKALLRRDPGGAFVPHSQLVRSRLFATLYAGLGLVLLIGFQPHPFRRRDGPVPASVAGSPEVQARVAEAVAPRIQSGDLMGVVVGVVEPAGTQVFGYGQRRLGALPPDGQSVFEIGEVSRVFTTLLVARMAERRQVGLHQPVRELLPDSVSVPTFQQQPITIEQLATDRSGLPGAPPNRPRSPLEWCPPFHDPYGRYGVTLLHHFLSASDLARAPGSRIETSVLGMGLLAHALARVARTSFDTLATREICDPLVMPDTRVTLTRSMRDRLAQGYVICRGSYREWRVASPAHRCSYGALTGAGGFLSTANDLLSFLQAQLALRSSDLAAAMAETRRARYRGRGLEAIGMGWSVRLGSTAGGSVVWCHGGTGGTRCWIGMDEARKIGVVVLANSTADVDPLGFDLLRSLP</sequence>
<dbReference type="InterPro" id="IPR001466">
    <property type="entry name" value="Beta-lactam-related"/>
</dbReference>
<dbReference type="Proteomes" id="UP000319836">
    <property type="component" value="Unassembled WGS sequence"/>
</dbReference>
<dbReference type="Pfam" id="PF00144">
    <property type="entry name" value="Beta-lactamase"/>
    <property type="match status" value="1"/>
</dbReference>
<dbReference type="PANTHER" id="PTHR46825:SF8">
    <property type="entry name" value="BETA-LACTAMASE-RELATED"/>
    <property type="match status" value="1"/>
</dbReference>
<evidence type="ECO:0000313" key="4">
    <source>
        <dbReference type="Proteomes" id="UP000319836"/>
    </source>
</evidence>
<dbReference type="InterPro" id="IPR012338">
    <property type="entry name" value="Beta-lactam/transpept-like"/>
</dbReference>
<dbReference type="PANTHER" id="PTHR46825">
    <property type="entry name" value="D-ALANYL-D-ALANINE-CARBOXYPEPTIDASE/ENDOPEPTIDASE AMPH"/>
    <property type="match status" value="1"/>
</dbReference>
<comment type="caution">
    <text evidence="3">The sequence shown here is derived from an EMBL/GenBank/DDBJ whole genome shotgun (WGS) entry which is preliminary data.</text>
</comment>
<evidence type="ECO:0000256" key="1">
    <source>
        <dbReference type="SAM" id="Phobius"/>
    </source>
</evidence>
<evidence type="ECO:0000313" key="3">
    <source>
        <dbReference type="EMBL" id="TMQ72882.1"/>
    </source>
</evidence>
<feature type="transmembrane region" description="Helical" evidence="1">
    <location>
        <begin position="53"/>
        <end position="71"/>
    </location>
</feature>